<gene>
    <name evidence="7" type="ORF">J1836_017355</name>
    <name evidence="6" type="ORF">J1836_13725</name>
</gene>
<organism evidence="7">
    <name type="scientific">Thiothrix fructosivorans</name>
    <dbReference type="NCBI Taxonomy" id="111770"/>
    <lineage>
        <taxon>Bacteria</taxon>
        <taxon>Pseudomonadati</taxon>
        <taxon>Pseudomonadota</taxon>
        <taxon>Gammaproteobacteria</taxon>
        <taxon>Thiotrichales</taxon>
        <taxon>Thiotrichaceae</taxon>
        <taxon>Thiothrix</taxon>
    </lineage>
</organism>
<keyword evidence="7" id="KW-0548">Nucleotidyltransferase</keyword>
<keyword evidence="2" id="KW-0805">Transcription regulation</keyword>
<keyword evidence="3" id="KW-0731">Sigma factor</keyword>
<evidence type="ECO:0000256" key="3">
    <source>
        <dbReference type="ARBA" id="ARBA00023082"/>
    </source>
</evidence>
<protein>
    <submittedName>
        <fullName evidence="7">RNA polymerase sigma factor</fullName>
        <ecNumber evidence="7">2.7.7.6</ecNumber>
    </submittedName>
</protein>
<dbReference type="NCBIfam" id="NF006550">
    <property type="entry name" value="PRK09047.1"/>
    <property type="match status" value="1"/>
</dbReference>
<dbReference type="Gene3D" id="1.10.10.10">
    <property type="entry name" value="Winged helix-like DNA-binding domain superfamily/Winged helix DNA-binding domain"/>
    <property type="match status" value="1"/>
</dbReference>
<evidence type="ECO:0000313" key="8">
    <source>
        <dbReference type="Proteomes" id="UP000664466"/>
    </source>
</evidence>
<evidence type="ECO:0000256" key="2">
    <source>
        <dbReference type="ARBA" id="ARBA00023015"/>
    </source>
</evidence>
<dbReference type="GO" id="GO:0003677">
    <property type="term" value="F:DNA binding"/>
    <property type="evidence" value="ECO:0007669"/>
    <property type="project" value="InterPro"/>
</dbReference>
<keyword evidence="8" id="KW-1185">Reference proteome</keyword>
<dbReference type="GO" id="GO:0006352">
    <property type="term" value="P:DNA-templated transcription initiation"/>
    <property type="evidence" value="ECO:0007669"/>
    <property type="project" value="InterPro"/>
</dbReference>
<evidence type="ECO:0000313" key="6">
    <source>
        <dbReference type="EMBL" id="MBO0613964.1"/>
    </source>
</evidence>
<sequence>MRMAALITDHNERLERDSHKDDGLGSTARLNNFLKEVSRRAFVVARLATQDEDEAMDIVQDAMFKLVQKYSGHPEGEWGALFHTILHSRLNDWHRRQKVRNRWRVFFSTNDDEDDVTPEDQVAQTQFLEPERQLLQDEMSVLVQAAVGHLPLRQQQALLLRGWEGYDIAETAKIMQCSEGSVKTHYSRAIHSLREKLGDH</sequence>
<dbReference type="InterPro" id="IPR013324">
    <property type="entry name" value="RNA_pol_sigma_r3/r4-like"/>
</dbReference>
<dbReference type="InterPro" id="IPR014284">
    <property type="entry name" value="RNA_pol_sigma-70_dom"/>
</dbReference>
<dbReference type="NCBIfam" id="TIGR02937">
    <property type="entry name" value="sigma70-ECF"/>
    <property type="match status" value="1"/>
</dbReference>
<dbReference type="InterPro" id="IPR013249">
    <property type="entry name" value="RNA_pol_sigma70_r4_t2"/>
</dbReference>
<dbReference type="Pfam" id="PF08281">
    <property type="entry name" value="Sigma70_r4_2"/>
    <property type="match status" value="1"/>
</dbReference>
<reference evidence="6 8" key="1">
    <citation type="submission" date="2021-03" db="EMBL/GenBank/DDBJ databases">
        <title>Draft genome and methylome analysis of Thiotrix fructosivoruns ATCC 49748.</title>
        <authorList>
            <person name="Fomenkov A."/>
            <person name="Grabovich M.Y."/>
            <person name="Roberts R.J."/>
        </authorList>
    </citation>
    <scope>NUCLEOTIDE SEQUENCE [LARGE SCALE GENOMIC DNA]</scope>
    <source>
        <strain evidence="6 8">ATCC 49748</strain>
    </source>
</reference>
<keyword evidence="4" id="KW-0804">Transcription</keyword>
<dbReference type="PANTHER" id="PTHR43133:SF64">
    <property type="entry name" value="ECF SIGMA FACTOR"/>
    <property type="match status" value="1"/>
</dbReference>
<dbReference type="EMBL" id="CP072748">
    <property type="protein sequence ID" value="QTX12890.1"/>
    <property type="molecule type" value="Genomic_DNA"/>
</dbReference>
<proteinExistence type="inferred from homology"/>
<evidence type="ECO:0000256" key="1">
    <source>
        <dbReference type="ARBA" id="ARBA00010641"/>
    </source>
</evidence>
<dbReference type="PANTHER" id="PTHR43133">
    <property type="entry name" value="RNA POLYMERASE ECF-TYPE SIGMA FACTO"/>
    <property type="match status" value="1"/>
</dbReference>
<keyword evidence="7" id="KW-0808">Transferase</keyword>
<reference evidence="7" key="2">
    <citation type="submission" date="2021-04" db="EMBL/GenBank/DDBJ databases">
        <title>Complete Genome and methylome analysis of Thiothrix fructosivorans ATCC 49748.</title>
        <authorList>
            <person name="Fomenkov A."/>
            <person name="Sun L."/>
            <person name="Vincze T."/>
            <person name="Grabovich M.Y."/>
            <person name="Roberts R.J."/>
        </authorList>
    </citation>
    <scope>NUCLEOTIDE SEQUENCE</scope>
    <source>
        <strain evidence="7">ATCC 49748</strain>
    </source>
</reference>
<comment type="similarity">
    <text evidence="1">Belongs to the sigma-70 factor family. ECF subfamily.</text>
</comment>
<dbReference type="EMBL" id="JAFMPM010000007">
    <property type="protein sequence ID" value="MBO0613964.1"/>
    <property type="molecule type" value="Genomic_DNA"/>
</dbReference>
<name>A0A8B0SQI7_9GAMM</name>
<dbReference type="InterPro" id="IPR013325">
    <property type="entry name" value="RNA_pol_sigma_r2"/>
</dbReference>
<evidence type="ECO:0000259" key="5">
    <source>
        <dbReference type="Pfam" id="PF08281"/>
    </source>
</evidence>
<accession>A0A8B0SQI7</accession>
<dbReference type="Gene3D" id="1.10.1740.10">
    <property type="match status" value="1"/>
</dbReference>
<dbReference type="SUPFAM" id="SSF88659">
    <property type="entry name" value="Sigma3 and sigma4 domains of RNA polymerase sigma factors"/>
    <property type="match status" value="1"/>
</dbReference>
<dbReference type="InterPro" id="IPR039425">
    <property type="entry name" value="RNA_pol_sigma-70-like"/>
</dbReference>
<dbReference type="Proteomes" id="UP000664466">
    <property type="component" value="Unassembled WGS sequence"/>
</dbReference>
<dbReference type="EC" id="2.7.7.6" evidence="7"/>
<dbReference type="AlphaFoldDB" id="A0A8B0SQI7"/>
<dbReference type="SUPFAM" id="SSF88946">
    <property type="entry name" value="Sigma2 domain of RNA polymerase sigma factors"/>
    <property type="match status" value="1"/>
</dbReference>
<feature type="domain" description="RNA polymerase sigma factor 70 region 4 type 2" evidence="5">
    <location>
        <begin position="142"/>
        <end position="189"/>
    </location>
</feature>
<dbReference type="GO" id="GO:0016987">
    <property type="term" value="F:sigma factor activity"/>
    <property type="evidence" value="ECO:0007669"/>
    <property type="project" value="UniProtKB-KW"/>
</dbReference>
<dbReference type="GO" id="GO:0003899">
    <property type="term" value="F:DNA-directed RNA polymerase activity"/>
    <property type="evidence" value="ECO:0007669"/>
    <property type="project" value="UniProtKB-EC"/>
</dbReference>
<evidence type="ECO:0000256" key="4">
    <source>
        <dbReference type="ARBA" id="ARBA00023163"/>
    </source>
</evidence>
<evidence type="ECO:0000313" key="7">
    <source>
        <dbReference type="EMBL" id="QTX12890.1"/>
    </source>
</evidence>
<dbReference type="InterPro" id="IPR036388">
    <property type="entry name" value="WH-like_DNA-bd_sf"/>
</dbReference>